<evidence type="ECO:0000313" key="3">
    <source>
        <dbReference type="EMBL" id="RJX47492.1"/>
    </source>
</evidence>
<dbReference type="AlphaFoldDB" id="A0A3A6PVY8"/>
<feature type="compositionally biased region" description="Basic and acidic residues" evidence="2">
    <location>
        <begin position="10"/>
        <end position="30"/>
    </location>
</feature>
<evidence type="ECO:0000256" key="1">
    <source>
        <dbReference type="ARBA" id="ARBA00023172"/>
    </source>
</evidence>
<feature type="region of interest" description="Disordered" evidence="2">
    <location>
        <begin position="1"/>
        <end position="30"/>
    </location>
</feature>
<name>A0A3A6PVY8_9EURY</name>
<dbReference type="RefSeq" id="WP_120086570.1">
    <property type="nucleotide sequence ID" value="NZ_QMDW01000046.1"/>
</dbReference>
<feature type="region of interest" description="Disordered" evidence="2">
    <location>
        <begin position="234"/>
        <end position="265"/>
    </location>
</feature>
<accession>A0A3A6PVY8</accession>
<dbReference type="EMBL" id="QMDW01000046">
    <property type="protein sequence ID" value="RJX47492.1"/>
    <property type="molecule type" value="Genomic_DNA"/>
</dbReference>
<dbReference type="OrthoDB" id="275486at2157"/>
<reference evidence="3 4" key="1">
    <citation type="submission" date="2018-06" db="EMBL/GenBank/DDBJ databases">
        <title>Halonotius sp. F13-13 a new haloarchaeeon isolated from a solar saltern from Isla Cristina, Huelva, Spain.</title>
        <authorList>
            <person name="Duran-Viseras A."/>
            <person name="Sanchez-Porro C."/>
            <person name="Ventosa A."/>
        </authorList>
    </citation>
    <scope>NUCLEOTIDE SEQUENCE [LARGE SCALE GENOMIC DNA]</scope>
    <source>
        <strain evidence="3 4">CECT 7525</strain>
    </source>
</reference>
<gene>
    <name evidence="3" type="ORF">DP106_14800</name>
</gene>
<evidence type="ECO:0008006" key="5">
    <source>
        <dbReference type="Google" id="ProtNLM"/>
    </source>
</evidence>
<sequence length="447" mass="52176">MSNNNEETDRDLSRANTRVREQRREDAEREWRKNPIKQFEELKRKELTSKDIDNIIQNIRRFESFLLDEIAPETDAEVEGVRDVVRDDISVFRDDVLKPDTDLSNSTIAGILGMLNQFYNVLDQYNAIVGNPVDVPLDEFRDNHDLEADRPHIPFDRMETFLNWLTLPFSRAFWLAGIKHGTRMSEAINLDLRCLHIDHPIFYEIVDNHDVRIDPRVRDRPDTMLIYEAFNKGAEIPNDDTPGPETEGEIRDKAQGNKRSEEGGSVLPIDSEFKTALIDWLMSRPPTYKQTVNPLFVSDGHTTAERLGDHSIRKRLWQVDYYIDSVQNFSREETIEECPTCGGSVIEENLSSGKETGRRFRCRNCRQNHWRSIYWAKGLNTEQKMGFHVARHYFTNLHDPQKDKLHNGAIPDKVRKKRIRGDSEEDADTEDGTYKDKNYENYDTDVR</sequence>
<evidence type="ECO:0000313" key="4">
    <source>
        <dbReference type="Proteomes" id="UP000281564"/>
    </source>
</evidence>
<organism evidence="3 4">
    <name type="scientific">Halonotius pteroides</name>
    <dbReference type="NCBI Taxonomy" id="268735"/>
    <lineage>
        <taxon>Archaea</taxon>
        <taxon>Methanobacteriati</taxon>
        <taxon>Methanobacteriota</taxon>
        <taxon>Stenosarchaea group</taxon>
        <taxon>Halobacteria</taxon>
        <taxon>Halobacteriales</taxon>
        <taxon>Haloferacaceae</taxon>
        <taxon>Halonotius</taxon>
    </lineage>
</organism>
<dbReference type="InterPro" id="IPR013762">
    <property type="entry name" value="Integrase-like_cat_sf"/>
</dbReference>
<evidence type="ECO:0000256" key="2">
    <source>
        <dbReference type="SAM" id="MobiDB-lite"/>
    </source>
</evidence>
<dbReference type="GO" id="GO:0003677">
    <property type="term" value="F:DNA binding"/>
    <property type="evidence" value="ECO:0007669"/>
    <property type="project" value="InterPro"/>
</dbReference>
<feature type="region of interest" description="Disordered" evidence="2">
    <location>
        <begin position="400"/>
        <end position="447"/>
    </location>
</feature>
<feature type="non-terminal residue" evidence="3">
    <location>
        <position position="447"/>
    </location>
</feature>
<dbReference type="InterPro" id="IPR011010">
    <property type="entry name" value="DNA_brk_join_enz"/>
</dbReference>
<feature type="compositionally biased region" description="Basic and acidic residues" evidence="2">
    <location>
        <begin position="248"/>
        <end position="262"/>
    </location>
</feature>
<proteinExistence type="predicted"/>
<keyword evidence="4" id="KW-1185">Reference proteome</keyword>
<feature type="compositionally biased region" description="Basic and acidic residues" evidence="2">
    <location>
        <begin position="432"/>
        <end position="447"/>
    </location>
</feature>
<protein>
    <recommendedName>
        <fullName evidence="5">Integrase</fullName>
    </recommendedName>
</protein>
<dbReference type="Proteomes" id="UP000281564">
    <property type="component" value="Unassembled WGS sequence"/>
</dbReference>
<dbReference type="SUPFAM" id="SSF56349">
    <property type="entry name" value="DNA breaking-rejoining enzymes"/>
    <property type="match status" value="1"/>
</dbReference>
<comment type="caution">
    <text evidence="3">The sequence shown here is derived from an EMBL/GenBank/DDBJ whole genome shotgun (WGS) entry which is preliminary data.</text>
</comment>
<dbReference type="GO" id="GO:0015074">
    <property type="term" value="P:DNA integration"/>
    <property type="evidence" value="ECO:0007669"/>
    <property type="project" value="InterPro"/>
</dbReference>
<keyword evidence="1" id="KW-0233">DNA recombination</keyword>
<dbReference type="GO" id="GO:0006310">
    <property type="term" value="P:DNA recombination"/>
    <property type="evidence" value="ECO:0007669"/>
    <property type="project" value="UniProtKB-KW"/>
</dbReference>
<dbReference type="Gene3D" id="1.10.443.10">
    <property type="entry name" value="Intergrase catalytic core"/>
    <property type="match status" value="1"/>
</dbReference>